<feature type="transmembrane region" description="Helical" evidence="2">
    <location>
        <begin position="258"/>
        <end position="276"/>
    </location>
</feature>
<evidence type="ECO:0000256" key="2">
    <source>
        <dbReference type="SAM" id="Phobius"/>
    </source>
</evidence>
<feature type="transmembrane region" description="Helical" evidence="2">
    <location>
        <begin position="50"/>
        <end position="80"/>
    </location>
</feature>
<dbReference type="PROSITE" id="PS51746">
    <property type="entry name" value="PPM_2"/>
    <property type="match status" value="1"/>
</dbReference>
<dbReference type="PANTHER" id="PTHR43156:SF2">
    <property type="entry name" value="STAGE II SPORULATION PROTEIN E"/>
    <property type="match status" value="1"/>
</dbReference>
<dbReference type="InterPro" id="IPR052016">
    <property type="entry name" value="Bact_Sigma-Reg"/>
</dbReference>
<dbReference type="SMART" id="SM00332">
    <property type="entry name" value="PP2Cc"/>
    <property type="match status" value="1"/>
</dbReference>
<dbReference type="Pfam" id="PF07228">
    <property type="entry name" value="SpoIIE"/>
    <property type="match status" value="1"/>
</dbReference>
<dbReference type="SUPFAM" id="SSF81606">
    <property type="entry name" value="PP2C-like"/>
    <property type="match status" value="1"/>
</dbReference>
<dbReference type="SMART" id="SM00331">
    <property type="entry name" value="PP2C_SIG"/>
    <property type="match status" value="1"/>
</dbReference>
<dbReference type="Gene3D" id="3.60.40.10">
    <property type="entry name" value="PPM-type phosphatase domain"/>
    <property type="match status" value="1"/>
</dbReference>
<keyword evidence="2" id="KW-1133">Transmembrane helix</keyword>
<dbReference type="EMBL" id="QUSM01000007">
    <property type="protein sequence ID" value="RGD73254.1"/>
    <property type="molecule type" value="Genomic_DNA"/>
</dbReference>
<dbReference type="InterPro" id="IPR001932">
    <property type="entry name" value="PPM-type_phosphatase-like_dom"/>
</dbReference>
<reference evidence="4 5" key="1">
    <citation type="submission" date="2018-08" db="EMBL/GenBank/DDBJ databases">
        <title>A genome reference for cultivated species of the human gut microbiota.</title>
        <authorList>
            <person name="Zou Y."/>
            <person name="Xue W."/>
            <person name="Luo G."/>
        </authorList>
    </citation>
    <scope>NUCLEOTIDE SEQUENCE [LARGE SCALE GENOMIC DNA]</scope>
    <source>
        <strain evidence="4 5">AM25-6</strain>
    </source>
</reference>
<protein>
    <recommendedName>
        <fullName evidence="3">PPM-type phosphatase domain-containing protein</fullName>
    </recommendedName>
</protein>
<evidence type="ECO:0000256" key="1">
    <source>
        <dbReference type="ARBA" id="ARBA00022801"/>
    </source>
</evidence>
<feature type="transmembrane region" description="Helical" evidence="2">
    <location>
        <begin position="130"/>
        <end position="151"/>
    </location>
</feature>
<dbReference type="Proteomes" id="UP000261212">
    <property type="component" value="Unassembled WGS sequence"/>
</dbReference>
<feature type="domain" description="PPM-type phosphatase" evidence="3">
    <location>
        <begin position="592"/>
        <end position="798"/>
    </location>
</feature>
<dbReference type="GO" id="GO:0016791">
    <property type="term" value="F:phosphatase activity"/>
    <property type="evidence" value="ECO:0007669"/>
    <property type="project" value="TreeGrafter"/>
</dbReference>
<keyword evidence="2" id="KW-0472">Membrane</keyword>
<dbReference type="InterPro" id="IPR036457">
    <property type="entry name" value="PPM-type-like_dom_sf"/>
</dbReference>
<accession>A0A3E3DVD9</accession>
<organism evidence="4 5">
    <name type="scientific">Anaerofustis stercorihominis</name>
    <dbReference type="NCBI Taxonomy" id="214853"/>
    <lineage>
        <taxon>Bacteria</taxon>
        <taxon>Bacillati</taxon>
        <taxon>Bacillota</taxon>
        <taxon>Clostridia</taxon>
        <taxon>Eubacteriales</taxon>
        <taxon>Eubacteriaceae</taxon>
        <taxon>Anaerofustis</taxon>
    </lineage>
</organism>
<evidence type="ECO:0000313" key="4">
    <source>
        <dbReference type="EMBL" id="RGD73254.1"/>
    </source>
</evidence>
<evidence type="ECO:0000259" key="3">
    <source>
        <dbReference type="PROSITE" id="PS51746"/>
    </source>
</evidence>
<dbReference type="PANTHER" id="PTHR43156">
    <property type="entry name" value="STAGE II SPORULATION PROTEIN E-RELATED"/>
    <property type="match status" value="1"/>
</dbReference>
<evidence type="ECO:0000313" key="5">
    <source>
        <dbReference type="Proteomes" id="UP000261212"/>
    </source>
</evidence>
<feature type="transmembrane region" description="Helical" evidence="2">
    <location>
        <begin position="196"/>
        <end position="216"/>
    </location>
</feature>
<sequence length="804" mass="91468">MDYFYNFFITYRRLKMISREGIIKINNTYNKNIKKEKETKKNNFTLYKNIVITILSILGNFSIFFSYTLPFVFGISAFIIYKEELSNIPLVLMVIITSFTLGISSGIRLIFSILLMFALSRNYIINSNKATYACLASVITLFSGLLTNYIAKNPPINNMYCALEALSLVIVFFIFDTAYNLIENIDLKKDFSSFEALSLGVVFSIFLLGTADINIFTLSIAMIFTTFLLLFVATYFSLSLCLSFSLVSSILLTLRGGFDTDIILIFTVACLFASMTKNISKITSTLIFGFTALTLSCYINKSIMFTVGLKEVLIASAAFLIFTALFNDRVMAFLSSTETIDHGNIFNNAIKKTIKEEIENKKNMINEVSYNITLNNKNENTNVTKSICKVLTADICTNCEDFHKCWNEEGEDTFVNFSQVILDTYNGKITSKKDLPKSFINKCKYNFFMFKSTSYLCDNLKLKKDYNNKLNKFKSLMKIEFNSVNKTLDNIYNNIKKGLNYFSSDEKKVKEGLFSMGIIVKEAVILEDFQGKIKTYLKTGKRLSSEEYRITVPLLLSEILGKNIMYDYNSYTEQAFEAFEYTFTERMPYSLSVGVRREKKVNREECGDNYSNIVLPTNTHLIALADGMGSGEKANKQSERVLNLLEEMLSCGSGEENSVNMINSILSLEEDEIFTTLDVVLFDLYNAEAEFIKAGALESYLKRDGEIMDLTGEALPIGIIENINLATEKLKLKNNDYLYLISDGFLEAFSDDRELIKEKIKNMEYRNPQKIADELFNEAYARSLGKLKDDVSILVVKVREEIAG</sequence>
<feature type="transmembrane region" description="Helical" evidence="2">
    <location>
        <begin position="282"/>
        <end position="300"/>
    </location>
</feature>
<dbReference type="Pfam" id="PF19732">
    <property type="entry name" value="SpoIIE_N"/>
    <property type="match status" value="1"/>
</dbReference>
<feature type="transmembrane region" description="Helical" evidence="2">
    <location>
        <begin position="157"/>
        <end position="175"/>
    </location>
</feature>
<dbReference type="AlphaFoldDB" id="A0A3E3DVD9"/>
<comment type="caution">
    <text evidence="4">The sequence shown here is derived from an EMBL/GenBank/DDBJ whole genome shotgun (WGS) entry which is preliminary data.</text>
</comment>
<feature type="transmembrane region" description="Helical" evidence="2">
    <location>
        <begin position="307"/>
        <end position="326"/>
    </location>
</feature>
<name>A0A3E3DVD9_9FIRM</name>
<keyword evidence="1" id="KW-0378">Hydrolase</keyword>
<gene>
    <name evidence="4" type="ORF">DW687_10965</name>
</gene>
<proteinExistence type="predicted"/>
<keyword evidence="2" id="KW-0812">Transmembrane</keyword>
<dbReference type="InterPro" id="IPR045768">
    <property type="entry name" value="SpoIIE_N"/>
</dbReference>
<feature type="transmembrane region" description="Helical" evidence="2">
    <location>
        <begin position="92"/>
        <end position="118"/>
    </location>
</feature>
<feature type="transmembrane region" description="Helical" evidence="2">
    <location>
        <begin position="222"/>
        <end position="246"/>
    </location>
</feature>